<dbReference type="InterPro" id="IPR024456">
    <property type="entry name" value="Integrase_catalytic_putative"/>
</dbReference>
<keyword evidence="3" id="KW-0614">Plasmid</keyword>
<dbReference type="GO" id="GO:0003677">
    <property type="term" value="F:DNA binding"/>
    <property type="evidence" value="ECO:0007669"/>
    <property type="project" value="InterPro"/>
</dbReference>
<evidence type="ECO:0000313" key="4">
    <source>
        <dbReference type="Proteomes" id="UP000663479"/>
    </source>
</evidence>
<name>A0AAP9ZHJ4_9GAMM</name>
<dbReference type="AlphaFoldDB" id="A0AAP9ZHJ4"/>
<feature type="domain" description="Integrase catalytic" evidence="2">
    <location>
        <begin position="142"/>
        <end position="258"/>
    </location>
</feature>
<dbReference type="InterPro" id="IPR011010">
    <property type="entry name" value="DNA_brk_join_enz"/>
</dbReference>
<dbReference type="Pfam" id="PF12835">
    <property type="entry name" value="Integrase_1"/>
    <property type="match status" value="1"/>
</dbReference>
<reference evidence="3" key="1">
    <citation type="submission" date="2020-12" db="EMBL/GenBank/DDBJ databases">
        <title>Genome reconstruction of Halomonas venusta strain DSM 4743.</title>
        <authorList>
            <person name="Aguirre-Garrido J.F."/>
            <person name="Hernandez-Soto L.M."/>
            <person name="Martinez-Abarca F."/>
        </authorList>
    </citation>
    <scope>NUCLEOTIDE SEQUENCE</scope>
    <source>
        <strain evidence="3">4743</strain>
        <plasmid evidence="3">p4373-A</plasmid>
    </source>
</reference>
<dbReference type="EMBL" id="CP066540">
    <property type="protein sequence ID" value="QRL05450.1"/>
    <property type="molecule type" value="Genomic_DNA"/>
</dbReference>
<dbReference type="SUPFAM" id="SSF56349">
    <property type="entry name" value="DNA breaking-rejoining enzymes"/>
    <property type="match status" value="1"/>
</dbReference>
<dbReference type="InterPro" id="IPR013762">
    <property type="entry name" value="Integrase-like_cat_sf"/>
</dbReference>
<keyword evidence="1" id="KW-0233">DNA recombination</keyword>
<dbReference type="GO" id="GO:0006310">
    <property type="term" value="P:DNA recombination"/>
    <property type="evidence" value="ECO:0007669"/>
    <property type="project" value="UniProtKB-KW"/>
</dbReference>
<organism evidence="3 4">
    <name type="scientific">Vreelandella venusta</name>
    <dbReference type="NCBI Taxonomy" id="44935"/>
    <lineage>
        <taxon>Bacteria</taxon>
        <taxon>Pseudomonadati</taxon>
        <taxon>Pseudomonadota</taxon>
        <taxon>Gammaproteobacteria</taxon>
        <taxon>Oceanospirillales</taxon>
        <taxon>Halomonadaceae</taxon>
        <taxon>Vreelandella</taxon>
    </lineage>
</organism>
<proteinExistence type="predicted"/>
<evidence type="ECO:0000313" key="3">
    <source>
        <dbReference type="EMBL" id="QRL05450.1"/>
    </source>
</evidence>
<dbReference type="Proteomes" id="UP000663479">
    <property type="component" value="Plasmid unnamed"/>
</dbReference>
<gene>
    <name evidence="3" type="ORF">JDS37_19385</name>
</gene>
<evidence type="ECO:0000259" key="2">
    <source>
        <dbReference type="Pfam" id="PF12835"/>
    </source>
</evidence>
<geneLocation type="plasmid" evidence="4">
    <name>unnamed</name>
</geneLocation>
<sequence>MSRNFGLGSRDMSKAAQFALNNTVQASGMGFSHAAETGRNFAQFAAFARENGVKQMEYVSRELVIEYGQQLADRVSNHEIGQGHAQNAVSAINTVMRVATQGAWQRVSPTRECGIDQRSAIRETPPTGFDRALLERGVAALNERGVAIADLARELGLRSKEASLLNAHAALREAVSRGAVTITDGTKGGRSREIPLTSARQIAVLERAAAAQGAARAVMPADQNWKSWRENGLREIRETLQQHGVSRLHDLRSAYACDRYQQITGYAPPILGGQAPRDIDREARLQIAGELGHGRISITNSYLGSNA</sequence>
<protein>
    <submittedName>
        <fullName evidence="3">Integrase domain-containing protein</fullName>
    </submittedName>
</protein>
<dbReference type="RefSeq" id="WP_146945476.1">
    <property type="nucleotide sequence ID" value="NZ_BJUL01000046.1"/>
</dbReference>
<dbReference type="Gene3D" id="1.10.443.10">
    <property type="entry name" value="Intergrase catalytic core"/>
    <property type="match status" value="1"/>
</dbReference>
<dbReference type="GO" id="GO:0015074">
    <property type="term" value="P:DNA integration"/>
    <property type="evidence" value="ECO:0007669"/>
    <property type="project" value="InterPro"/>
</dbReference>
<evidence type="ECO:0000256" key="1">
    <source>
        <dbReference type="ARBA" id="ARBA00023172"/>
    </source>
</evidence>
<accession>A0AAP9ZHJ4</accession>